<proteinExistence type="inferred from homology"/>
<dbReference type="InterPro" id="IPR022929">
    <property type="entry name" value="Put_MntP"/>
</dbReference>
<evidence type="ECO:0000256" key="6">
    <source>
        <dbReference type="ARBA" id="ARBA00023136"/>
    </source>
</evidence>
<keyword evidence="7 8" id="KW-0464">Manganese</keyword>
<dbReference type="GO" id="GO:0005384">
    <property type="term" value="F:manganese ion transmembrane transporter activity"/>
    <property type="evidence" value="ECO:0007669"/>
    <property type="project" value="UniProtKB-UniRule"/>
</dbReference>
<dbReference type="HAMAP" id="MF_01521">
    <property type="entry name" value="MntP_pump"/>
    <property type="match status" value="1"/>
</dbReference>
<comment type="caution">
    <text evidence="9">The sequence shown here is derived from an EMBL/GenBank/DDBJ whole genome shotgun (WGS) entry which is preliminary data.</text>
</comment>
<dbReference type="PANTHER" id="PTHR35529">
    <property type="entry name" value="MANGANESE EFFLUX PUMP MNTP-RELATED"/>
    <property type="match status" value="1"/>
</dbReference>
<feature type="transmembrane region" description="Helical" evidence="8">
    <location>
        <begin position="132"/>
        <end position="153"/>
    </location>
</feature>
<protein>
    <recommendedName>
        <fullName evidence="8">Putative manganese efflux pump MntP</fullName>
    </recommendedName>
</protein>
<name>A0A844GVI4_9CHRO</name>
<keyword evidence="6 8" id="KW-0472">Membrane</keyword>
<dbReference type="AlphaFoldDB" id="A0A844GVI4"/>
<dbReference type="Pfam" id="PF02659">
    <property type="entry name" value="Mntp"/>
    <property type="match status" value="1"/>
</dbReference>
<dbReference type="Proteomes" id="UP000437131">
    <property type="component" value="Unassembled WGS sequence"/>
</dbReference>
<keyword evidence="3 8" id="KW-0812">Transmembrane</keyword>
<evidence type="ECO:0000256" key="5">
    <source>
        <dbReference type="ARBA" id="ARBA00023065"/>
    </source>
</evidence>
<dbReference type="InterPro" id="IPR003810">
    <property type="entry name" value="Mntp/YtaF"/>
</dbReference>
<feature type="transmembrane region" description="Helical" evidence="8">
    <location>
        <begin position="35"/>
        <end position="57"/>
    </location>
</feature>
<evidence type="ECO:0000256" key="3">
    <source>
        <dbReference type="ARBA" id="ARBA00022692"/>
    </source>
</evidence>
<reference evidence="9 10" key="1">
    <citation type="submission" date="2019-11" db="EMBL/GenBank/DDBJ databases">
        <title>Isolation of a new High Light Tolerant Cyanobacteria.</title>
        <authorList>
            <person name="Dobson Z."/>
            <person name="Vaughn N."/>
            <person name="Vaughn M."/>
            <person name="Fromme P."/>
            <person name="Mazor Y."/>
        </authorList>
    </citation>
    <scope>NUCLEOTIDE SEQUENCE [LARGE SCALE GENOMIC DNA]</scope>
    <source>
        <strain evidence="9 10">0216</strain>
    </source>
</reference>
<keyword evidence="2 8" id="KW-1003">Cell membrane</keyword>
<evidence type="ECO:0000313" key="10">
    <source>
        <dbReference type="Proteomes" id="UP000437131"/>
    </source>
</evidence>
<dbReference type="RefSeq" id="WP_155083697.1">
    <property type="nucleotide sequence ID" value="NZ_WMIA01000008.1"/>
</dbReference>
<sequence length="185" mass="20074">MSLITIFLTSFGLAMDAFAVSVGSGISLKKVTLKDAIIIGTFFGGFQFFMPLVGWFAGLSFREFIVSFDHWIAFGLLSIIGGKMLYEAWQEEDEEVVGTDFRNLYVLLTLAIATSIDALAVGLGFSVIKTPIITAAVIIGIITFLLSFSGVFLGSKFGHLFEKQAEIIGGFVLIGIGFKILLEHL</sequence>
<evidence type="ECO:0000256" key="8">
    <source>
        <dbReference type="HAMAP-Rule" id="MF_01521"/>
    </source>
</evidence>
<dbReference type="GO" id="GO:0005886">
    <property type="term" value="C:plasma membrane"/>
    <property type="evidence" value="ECO:0007669"/>
    <property type="project" value="UniProtKB-SubCell"/>
</dbReference>
<keyword evidence="5 8" id="KW-0406">Ion transport</keyword>
<evidence type="ECO:0000313" key="9">
    <source>
        <dbReference type="EMBL" id="MTF38869.1"/>
    </source>
</evidence>
<comment type="similarity">
    <text evidence="8">Belongs to the MntP (TC 9.B.29) family.</text>
</comment>
<dbReference type="EMBL" id="WMIA01000008">
    <property type="protein sequence ID" value="MTF38869.1"/>
    <property type="molecule type" value="Genomic_DNA"/>
</dbReference>
<keyword evidence="1 8" id="KW-0813">Transport</keyword>
<evidence type="ECO:0000256" key="2">
    <source>
        <dbReference type="ARBA" id="ARBA00022475"/>
    </source>
</evidence>
<evidence type="ECO:0000256" key="1">
    <source>
        <dbReference type="ARBA" id="ARBA00022448"/>
    </source>
</evidence>
<feature type="transmembrane region" description="Helical" evidence="8">
    <location>
        <begin position="104"/>
        <end position="125"/>
    </location>
</feature>
<organism evidence="9 10">
    <name type="scientific">Cyanobacterium aponinum 0216</name>
    <dbReference type="NCBI Taxonomy" id="2676140"/>
    <lineage>
        <taxon>Bacteria</taxon>
        <taxon>Bacillati</taxon>
        <taxon>Cyanobacteriota</taxon>
        <taxon>Cyanophyceae</taxon>
        <taxon>Oscillatoriophycideae</taxon>
        <taxon>Chroococcales</taxon>
        <taxon>Geminocystaceae</taxon>
        <taxon>Cyanobacterium</taxon>
    </lineage>
</organism>
<evidence type="ECO:0000256" key="7">
    <source>
        <dbReference type="ARBA" id="ARBA00023211"/>
    </source>
</evidence>
<feature type="transmembrane region" description="Helical" evidence="8">
    <location>
        <begin position="64"/>
        <end position="84"/>
    </location>
</feature>
<evidence type="ECO:0000256" key="4">
    <source>
        <dbReference type="ARBA" id="ARBA00022989"/>
    </source>
</evidence>
<feature type="transmembrane region" description="Helical" evidence="8">
    <location>
        <begin position="165"/>
        <end position="182"/>
    </location>
</feature>
<comment type="function">
    <text evidence="8">Probably functions as a manganese efflux pump.</text>
</comment>
<comment type="subcellular location">
    <subcellularLocation>
        <location evidence="8">Cell membrane</location>
        <topology evidence="8">Multi-pass membrane protein</topology>
    </subcellularLocation>
</comment>
<gene>
    <name evidence="8" type="primary">mntP</name>
    <name evidence="9" type="ORF">GGC33_08000</name>
</gene>
<keyword evidence="4 8" id="KW-1133">Transmembrane helix</keyword>
<dbReference type="PANTHER" id="PTHR35529:SF1">
    <property type="entry name" value="MANGANESE EFFLUX PUMP MNTP-RELATED"/>
    <property type="match status" value="1"/>
</dbReference>
<accession>A0A844GVI4</accession>